<dbReference type="EMBL" id="FLUM01000001">
    <property type="protein sequence ID" value="SBV92934.1"/>
    <property type="molecule type" value="Genomic_DNA"/>
</dbReference>
<dbReference type="GO" id="GO:0016746">
    <property type="term" value="F:acyltransferase activity"/>
    <property type="evidence" value="ECO:0007669"/>
    <property type="project" value="InterPro"/>
</dbReference>
<accession>A0A212J0Q2</accession>
<evidence type="ECO:0000313" key="2">
    <source>
        <dbReference type="EMBL" id="SBV92934.1"/>
    </source>
</evidence>
<feature type="domain" description="Beta-ketoacyl synthase-like N-terminal" evidence="1">
    <location>
        <begin position="38"/>
        <end position="167"/>
    </location>
</feature>
<evidence type="ECO:0000259" key="1">
    <source>
        <dbReference type="Pfam" id="PF13723"/>
    </source>
</evidence>
<dbReference type="Pfam" id="PF13723">
    <property type="entry name" value="Ketoacyl-synt_2"/>
    <property type="match status" value="1"/>
</dbReference>
<name>A0A212J0Q2_9BACT</name>
<dbReference type="InterPro" id="IPR014030">
    <property type="entry name" value="Ketoacyl_synth_N"/>
</dbReference>
<dbReference type="InterPro" id="IPR016039">
    <property type="entry name" value="Thiolase-like"/>
</dbReference>
<reference evidence="2" key="1">
    <citation type="submission" date="2016-04" db="EMBL/GenBank/DDBJ databases">
        <authorList>
            <person name="Evans L.H."/>
            <person name="Alamgir A."/>
            <person name="Owens N."/>
            <person name="Weber N.D."/>
            <person name="Virtaneva K."/>
            <person name="Barbian K."/>
            <person name="Babar A."/>
            <person name="Rosenke K."/>
        </authorList>
    </citation>
    <scope>NUCLEOTIDE SEQUENCE</scope>
    <source>
        <strain evidence="2">86-1</strain>
    </source>
</reference>
<dbReference type="AlphaFoldDB" id="A0A212J0Q2"/>
<organism evidence="2">
    <name type="scientific">uncultured Dysgonomonas sp</name>
    <dbReference type="NCBI Taxonomy" id="206096"/>
    <lineage>
        <taxon>Bacteria</taxon>
        <taxon>Pseudomonadati</taxon>
        <taxon>Bacteroidota</taxon>
        <taxon>Bacteroidia</taxon>
        <taxon>Bacteroidales</taxon>
        <taxon>Dysgonomonadaceae</taxon>
        <taxon>Dysgonomonas</taxon>
        <taxon>environmental samples</taxon>
    </lineage>
</organism>
<dbReference type="SUPFAM" id="SSF53901">
    <property type="entry name" value="Thiolase-like"/>
    <property type="match status" value="1"/>
</dbReference>
<gene>
    <name evidence="2" type="ORF">KL86DYS1_10736</name>
</gene>
<protein>
    <recommendedName>
        <fullName evidence="1">Beta-ketoacyl synthase-like N-terminal domain-containing protein</fullName>
    </recommendedName>
</protein>
<dbReference type="RefSeq" id="WP_296938626.1">
    <property type="nucleotide sequence ID" value="NZ_LT599032.1"/>
</dbReference>
<dbReference type="Gene3D" id="3.40.47.10">
    <property type="match status" value="1"/>
</dbReference>
<sequence>MKRPCYINSFASIHPDGITGESGMLHAVEPDYKHIITNANMRRRMSHIVRMGVACGLVCLEQSGNKNIDAIITATGLGCLADTEKFLDNLIENEEQLLNPSAFIQSTFNVIGAQIALITGCHSYNNTYVHRGLSFESALIDGMMRIWEGDNQVLIGAADEVLPAGHTILKRLGMLDNIILGEGSQFFTLAAEKELYTVAELAAVRTFTGKLSSEEILQKIKIFLAENNLNPADIQHLIIGRNGNTTDDLVYNVVEQLFPSTSYSTFKDICGEYPTASAFGMWKGLNRLEKSSDIQYLLIYNHYYTVNHSLILLKKC</sequence>
<proteinExistence type="predicted"/>